<dbReference type="Pfam" id="PF07715">
    <property type="entry name" value="Plug"/>
    <property type="match status" value="1"/>
</dbReference>
<dbReference type="InterPro" id="IPR023996">
    <property type="entry name" value="TonB-dep_OMP_SusC/RagA"/>
</dbReference>
<dbReference type="InterPro" id="IPR012910">
    <property type="entry name" value="Plug_dom"/>
</dbReference>
<dbReference type="Gene3D" id="2.40.170.20">
    <property type="entry name" value="TonB-dependent receptor, beta-barrel domain"/>
    <property type="match status" value="1"/>
</dbReference>
<keyword evidence="11" id="KW-1185">Reference proteome</keyword>
<feature type="domain" description="TonB-dependent receptor plug" evidence="9">
    <location>
        <begin position="118"/>
        <end position="247"/>
    </location>
</feature>
<dbReference type="InterPro" id="IPR037066">
    <property type="entry name" value="Plug_dom_sf"/>
</dbReference>
<feature type="region of interest" description="Disordered" evidence="8">
    <location>
        <begin position="1"/>
        <end position="22"/>
    </location>
</feature>
<accession>A0A8J3DAX0</accession>
<evidence type="ECO:0000313" key="10">
    <source>
        <dbReference type="EMBL" id="GHB70386.1"/>
    </source>
</evidence>
<keyword evidence="5 7" id="KW-0472">Membrane</keyword>
<dbReference type="AlphaFoldDB" id="A0A8J3DAX0"/>
<comment type="caution">
    <text evidence="10">The sequence shown here is derived from an EMBL/GenBank/DDBJ whole genome shotgun (WGS) entry which is preliminary data.</text>
</comment>
<protein>
    <submittedName>
        <fullName evidence="10">SusC/RagA family TonB-linked outer membrane protein</fullName>
    </submittedName>
</protein>
<comment type="subcellular location">
    <subcellularLocation>
        <location evidence="1 7">Cell outer membrane</location>
        <topology evidence="1 7">Multi-pass membrane protein</topology>
    </subcellularLocation>
</comment>
<name>A0A8J3DAX0_9BACT</name>
<dbReference type="GO" id="GO:0009279">
    <property type="term" value="C:cell outer membrane"/>
    <property type="evidence" value="ECO:0007669"/>
    <property type="project" value="UniProtKB-SubCell"/>
</dbReference>
<evidence type="ECO:0000256" key="6">
    <source>
        <dbReference type="ARBA" id="ARBA00023237"/>
    </source>
</evidence>
<evidence type="ECO:0000256" key="7">
    <source>
        <dbReference type="PROSITE-ProRule" id="PRU01360"/>
    </source>
</evidence>
<evidence type="ECO:0000256" key="2">
    <source>
        <dbReference type="ARBA" id="ARBA00022448"/>
    </source>
</evidence>
<organism evidence="10 11">
    <name type="scientific">Persicitalea jodogahamensis</name>
    <dbReference type="NCBI Taxonomy" id="402147"/>
    <lineage>
        <taxon>Bacteria</taxon>
        <taxon>Pseudomonadati</taxon>
        <taxon>Bacteroidota</taxon>
        <taxon>Cytophagia</taxon>
        <taxon>Cytophagales</taxon>
        <taxon>Spirosomataceae</taxon>
        <taxon>Persicitalea</taxon>
    </lineage>
</organism>
<keyword evidence="3 7" id="KW-1134">Transmembrane beta strand</keyword>
<dbReference type="NCBIfam" id="TIGR04057">
    <property type="entry name" value="SusC_RagA_signa"/>
    <property type="match status" value="1"/>
</dbReference>
<dbReference type="InterPro" id="IPR008969">
    <property type="entry name" value="CarboxyPept-like_regulatory"/>
</dbReference>
<evidence type="ECO:0000259" key="9">
    <source>
        <dbReference type="Pfam" id="PF07715"/>
    </source>
</evidence>
<dbReference type="EMBL" id="BMXF01000002">
    <property type="protein sequence ID" value="GHB70386.1"/>
    <property type="molecule type" value="Genomic_DNA"/>
</dbReference>
<evidence type="ECO:0000313" key="11">
    <source>
        <dbReference type="Proteomes" id="UP000598271"/>
    </source>
</evidence>
<dbReference type="NCBIfam" id="TIGR04056">
    <property type="entry name" value="OMP_RagA_SusC"/>
    <property type="match status" value="1"/>
</dbReference>
<dbReference type="SUPFAM" id="SSF56935">
    <property type="entry name" value="Porins"/>
    <property type="match status" value="1"/>
</dbReference>
<dbReference type="Pfam" id="PF13715">
    <property type="entry name" value="CarbopepD_reg_2"/>
    <property type="match status" value="1"/>
</dbReference>
<dbReference type="FunFam" id="2.170.130.10:FF:000008">
    <property type="entry name" value="SusC/RagA family TonB-linked outer membrane protein"/>
    <property type="match status" value="1"/>
</dbReference>
<dbReference type="Gene3D" id="2.170.130.10">
    <property type="entry name" value="TonB-dependent receptor, plug domain"/>
    <property type="match status" value="1"/>
</dbReference>
<dbReference type="Gene3D" id="2.60.40.1120">
    <property type="entry name" value="Carboxypeptidase-like, regulatory domain"/>
    <property type="match status" value="1"/>
</dbReference>
<evidence type="ECO:0000256" key="5">
    <source>
        <dbReference type="ARBA" id="ARBA00023136"/>
    </source>
</evidence>
<dbReference type="SUPFAM" id="SSF49464">
    <property type="entry name" value="Carboxypeptidase regulatory domain-like"/>
    <property type="match status" value="1"/>
</dbReference>
<sequence>MQVGSVAVANPNVPDWSKPQRKTVETEVRGKVTDENNAGLPGVNVLLKGTNRGVVTDGSGNFAITVPDRTATLVFSFIGYGTQEVAVGNQTTLSVQLEPSASSLSEVLVVGYGTQRKGDITGSIGSLTAKNIKDIPVTNFENAIQGQIAGVQVQEPSGEPGAATTIRVRGLGSVSAGNEPLYVIDGFPVSKNTDSGIQGDITRRTTAFALPATNPLGTINPSDIESIEVLKDASAAAIYGSRGSNGVIIITTKKGKLNSKPVIGFDAYFGVQNVAKRVDMMNAAQYIAYSTEAKNNAYLQDVAGANISDPNAVRYTKTNNASYFIPDDFVNPDGTDTNWQDLIFNTAPVQSYNASVSGGTETMRYYFSGGYYNQKGVIDRSGFERFSFRVNLEANPIKKLKIGFGLSPSFTNTDRSPAGAPYFADPPGIVYSALAHSPTVKPYLADGTINQSDNQSHLFTEDGRGANMTAASNPLAIIKYVTDDLKQFRTFGNIFLEYELLEGLKYKLYTGIDVNTYNRSFYMARAFLNRASTVGDPYAQSNASLNYNWLTENTLSYDKTFGTDHRVSAVVGYSAQKDRLDANQVYAQNHPDDLAPSVSGGQVTSGGDNRQEWSLVSALARVNYAFRDKYLLTATVRSDRSSRFGAGNKTGTFPSFSAGWRVSEESFMKSQTFVSDLKLRGSWGQTGNFLIPNYASIGLLSPYNYVLNNVLVNGIAPATISNDNLTWEKTTQTDFGLDVGLLRDRIYLSADIYRKLTSDLLLNVQVPAAVGFSTALQNIGEVENKGIELTVSSRNVVGAFTWTTDVNFSSNKNEVLKLGPTGDPILSSGGAGIRHITQIGSPIGSYYGYVVEGIFQTQTEIDAAPKDALAPARRPGDFRFKDVNGDGKIDANDRTVTGNYLPDFTYGITNKFTYKGFDLAIFFQGVQGSEILNLTRRHLGNGEAATNSYALWTERWVSAENPGNGTIPRADRLTDLHGGNTRPSSFQVEDGSYFRLRNLALGYTFPKAILGEKFQSFRAYVSGTNLFTSTKYLGYNPEVNNQAGLTGVQGEDYGAYPLSRNFTFGISATF</sequence>
<dbReference type="InterPro" id="IPR023997">
    <property type="entry name" value="TonB-dep_OMP_SusC/RagA_CS"/>
</dbReference>
<keyword evidence="6 7" id="KW-0998">Cell outer membrane</keyword>
<keyword evidence="2 7" id="KW-0813">Transport</keyword>
<dbReference type="Proteomes" id="UP000598271">
    <property type="component" value="Unassembled WGS sequence"/>
</dbReference>
<evidence type="ECO:0000256" key="8">
    <source>
        <dbReference type="SAM" id="MobiDB-lite"/>
    </source>
</evidence>
<proteinExistence type="inferred from homology"/>
<reference evidence="10 11" key="1">
    <citation type="journal article" date="2014" name="Int. J. Syst. Evol. Microbiol.">
        <title>Complete genome sequence of Corynebacterium casei LMG S-19264T (=DSM 44701T), isolated from a smear-ripened cheese.</title>
        <authorList>
            <consortium name="US DOE Joint Genome Institute (JGI-PGF)"/>
            <person name="Walter F."/>
            <person name="Albersmeier A."/>
            <person name="Kalinowski J."/>
            <person name="Ruckert C."/>
        </authorList>
    </citation>
    <scope>NUCLEOTIDE SEQUENCE [LARGE SCALE GENOMIC DNA]</scope>
    <source>
        <strain evidence="10 11">KCTC 12866</strain>
    </source>
</reference>
<gene>
    <name evidence="10" type="ORF">GCM10007390_25040</name>
</gene>
<dbReference type="InterPro" id="IPR036942">
    <property type="entry name" value="Beta-barrel_TonB_sf"/>
</dbReference>
<evidence type="ECO:0000256" key="3">
    <source>
        <dbReference type="ARBA" id="ARBA00022452"/>
    </source>
</evidence>
<evidence type="ECO:0000256" key="4">
    <source>
        <dbReference type="ARBA" id="ARBA00022692"/>
    </source>
</evidence>
<keyword evidence="4 7" id="KW-0812">Transmembrane</keyword>
<evidence type="ECO:0000256" key="1">
    <source>
        <dbReference type="ARBA" id="ARBA00004571"/>
    </source>
</evidence>
<dbReference type="InterPro" id="IPR039426">
    <property type="entry name" value="TonB-dep_rcpt-like"/>
</dbReference>
<dbReference type="PROSITE" id="PS52016">
    <property type="entry name" value="TONB_DEPENDENT_REC_3"/>
    <property type="match status" value="1"/>
</dbReference>
<comment type="similarity">
    <text evidence="7">Belongs to the TonB-dependent receptor family.</text>
</comment>